<dbReference type="EMBL" id="QVEP01000014">
    <property type="protein sequence ID" value="RGB80039.1"/>
    <property type="molecule type" value="Genomic_DNA"/>
</dbReference>
<dbReference type="GO" id="GO:0016887">
    <property type="term" value="F:ATP hydrolysis activity"/>
    <property type="evidence" value="ECO:0007669"/>
    <property type="project" value="InterPro"/>
</dbReference>
<evidence type="ECO:0000256" key="2">
    <source>
        <dbReference type="ARBA" id="ARBA00022840"/>
    </source>
</evidence>
<reference evidence="6 7" key="1">
    <citation type="submission" date="2018-08" db="EMBL/GenBank/DDBJ databases">
        <title>A genome reference for cultivated species of the human gut microbiota.</title>
        <authorList>
            <person name="Zou Y."/>
            <person name="Xue W."/>
            <person name="Luo G."/>
        </authorList>
    </citation>
    <scope>NUCLEOTIDE SEQUENCE [LARGE SCALE GENOMIC DNA]</scope>
    <source>
        <strain evidence="4 6">AF45-17</strain>
        <strain evidence="5 7">AM28-39</strain>
    </source>
</reference>
<dbReference type="InterPro" id="IPR003593">
    <property type="entry name" value="AAA+_ATPase"/>
</dbReference>
<comment type="caution">
    <text evidence="5">The sequence shown here is derived from an EMBL/GenBank/DDBJ whole genome shotgun (WGS) entry which is preliminary data.</text>
</comment>
<evidence type="ECO:0000259" key="3">
    <source>
        <dbReference type="PROSITE" id="PS50893"/>
    </source>
</evidence>
<dbReference type="PROSITE" id="PS00211">
    <property type="entry name" value="ABC_TRANSPORTER_1"/>
    <property type="match status" value="1"/>
</dbReference>
<evidence type="ECO:0000313" key="6">
    <source>
        <dbReference type="Proteomes" id="UP000260773"/>
    </source>
</evidence>
<dbReference type="GO" id="GO:0005524">
    <property type="term" value="F:ATP binding"/>
    <property type="evidence" value="ECO:0007669"/>
    <property type="project" value="UniProtKB-KW"/>
</dbReference>
<dbReference type="AlphaFoldDB" id="A0A3E2XP70"/>
<dbReference type="SUPFAM" id="SSF52540">
    <property type="entry name" value="P-loop containing nucleoside triphosphate hydrolases"/>
    <property type="match status" value="1"/>
</dbReference>
<organism evidence="5 7">
    <name type="scientific">Coprococcus catus</name>
    <dbReference type="NCBI Taxonomy" id="116085"/>
    <lineage>
        <taxon>Bacteria</taxon>
        <taxon>Bacillati</taxon>
        <taxon>Bacillota</taxon>
        <taxon>Clostridia</taxon>
        <taxon>Lachnospirales</taxon>
        <taxon>Lachnospiraceae</taxon>
        <taxon>Coprococcus</taxon>
    </lineage>
</organism>
<sequence length="249" mass="27327">MLQIEHLSFDVRDDGRQAEILSDISFNVADGEMLVITGPNGGGKSTLAKLLMGINEATSGRIILNGEDITDLSINERAQAGIGFAFQQPPRFKGMTVRRLLNLAAGRTLSESECCGFLSSVGLCAQEYIDREADATLSGGEMKRIEIATVLAKQHALCIFDEPEAGIDLWSFSMLIKKFEQIHKEKKESLILISHQERIIRMADRIMVISDGKIDRIGPAEEILPTLLDTSSQEACCYGQQKGGDYCEA</sequence>
<dbReference type="OrthoDB" id="9806149at2"/>
<dbReference type="Pfam" id="PF00005">
    <property type="entry name" value="ABC_tran"/>
    <property type="match status" value="1"/>
</dbReference>
<dbReference type="Gene3D" id="3.40.50.300">
    <property type="entry name" value="P-loop containing nucleotide triphosphate hydrolases"/>
    <property type="match status" value="1"/>
</dbReference>
<keyword evidence="2 5" id="KW-0067">ATP-binding</keyword>
<evidence type="ECO:0000256" key="1">
    <source>
        <dbReference type="ARBA" id="ARBA00022741"/>
    </source>
</evidence>
<evidence type="ECO:0000313" key="7">
    <source>
        <dbReference type="Proteomes" id="UP000261231"/>
    </source>
</evidence>
<dbReference type="EMBL" id="QVFD01000002">
    <property type="protein sequence ID" value="RGC50340.1"/>
    <property type="molecule type" value="Genomic_DNA"/>
</dbReference>
<feature type="domain" description="ABC transporter" evidence="3">
    <location>
        <begin position="2"/>
        <end position="236"/>
    </location>
</feature>
<dbReference type="InterPro" id="IPR050334">
    <property type="entry name" value="Molybdenum_import_ModC"/>
</dbReference>
<dbReference type="SMART" id="SM00382">
    <property type="entry name" value="AAA"/>
    <property type="match status" value="1"/>
</dbReference>
<name>A0A3E2XP70_9FIRM</name>
<protein>
    <submittedName>
        <fullName evidence="5">ATP-binding cassette domain-containing protein</fullName>
    </submittedName>
</protein>
<dbReference type="InterPro" id="IPR017871">
    <property type="entry name" value="ABC_transporter-like_CS"/>
</dbReference>
<evidence type="ECO:0000313" key="4">
    <source>
        <dbReference type="EMBL" id="RGB80039.1"/>
    </source>
</evidence>
<dbReference type="InterPro" id="IPR027417">
    <property type="entry name" value="P-loop_NTPase"/>
</dbReference>
<proteinExistence type="predicted"/>
<dbReference type="Proteomes" id="UP000261231">
    <property type="component" value="Unassembled WGS sequence"/>
</dbReference>
<evidence type="ECO:0000313" key="5">
    <source>
        <dbReference type="EMBL" id="RGC50340.1"/>
    </source>
</evidence>
<dbReference type="PANTHER" id="PTHR43514:SF11">
    <property type="entry name" value="ABC TRANSPORTER RELATED"/>
    <property type="match status" value="1"/>
</dbReference>
<accession>A0A3E2XP70</accession>
<gene>
    <name evidence="4" type="ORF">DW070_07510</name>
    <name evidence="5" type="ORF">DW747_02935</name>
</gene>
<keyword evidence="1" id="KW-0547">Nucleotide-binding</keyword>
<dbReference type="RefSeq" id="WP_117528112.1">
    <property type="nucleotide sequence ID" value="NZ_JAQENQ010000001.1"/>
</dbReference>
<dbReference type="PANTHER" id="PTHR43514">
    <property type="entry name" value="ABC TRANSPORTER I FAMILY MEMBER 10"/>
    <property type="match status" value="1"/>
</dbReference>
<keyword evidence="7" id="KW-1185">Reference proteome</keyword>
<dbReference type="PROSITE" id="PS50893">
    <property type="entry name" value="ABC_TRANSPORTER_2"/>
    <property type="match status" value="1"/>
</dbReference>
<dbReference type="Proteomes" id="UP000260773">
    <property type="component" value="Unassembled WGS sequence"/>
</dbReference>
<dbReference type="InterPro" id="IPR003439">
    <property type="entry name" value="ABC_transporter-like_ATP-bd"/>
</dbReference>